<dbReference type="Proteomes" id="UP000672097">
    <property type="component" value="Unassembled WGS sequence"/>
</dbReference>
<evidence type="ECO:0000313" key="6">
    <source>
        <dbReference type="EMBL" id="MBQ0934480.1"/>
    </source>
</evidence>
<dbReference type="InterPro" id="IPR000914">
    <property type="entry name" value="SBP_5_dom"/>
</dbReference>
<comment type="caution">
    <text evidence="6">The sequence shown here is derived from an EMBL/GenBank/DDBJ whole genome shotgun (WGS) entry which is preliminary data.</text>
</comment>
<evidence type="ECO:0000313" key="7">
    <source>
        <dbReference type="Proteomes" id="UP000672097"/>
    </source>
</evidence>
<keyword evidence="3" id="KW-0813">Transport</keyword>
<accession>A0ABS5DTL2</accession>
<dbReference type="SUPFAM" id="SSF53850">
    <property type="entry name" value="Periplasmic binding protein-like II"/>
    <property type="match status" value="1"/>
</dbReference>
<dbReference type="PANTHER" id="PTHR30290">
    <property type="entry name" value="PERIPLASMIC BINDING COMPONENT OF ABC TRANSPORTER"/>
    <property type="match status" value="1"/>
</dbReference>
<reference evidence="6 7" key="1">
    <citation type="submission" date="2021-04" db="EMBL/GenBank/DDBJ databases">
        <title>The genome sequence of type strain Ideonella paludis KCTC 32238.</title>
        <authorList>
            <person name="Liu Y."/>
        </authorList>
    </citation>
    <scope>NUCLEOTIDE SEQUENCE [LARGE SCALE GENOMIC DNA]</scope>
    <source>
        <strain evidence="6 7">KCTC 32238</strain>
    </source>
</reference>
<dbReference type="EMBL" id="JAGQDG010000001">
    <property type="protein sequence ID" value="MBQ0934480.1"/>
    <property type="molecule type" value="Genomic_DNA"/>
</dbReference>
<comment type="subcellular location">
    <subcellularLocation>
        <location evidence="1">Cell envelope</location>
    </subcellularLocation>
</comment>
<sequence length="602" mass="68190">MDRRTFSGLALGSALVGPGLSEALAQAKPGPKVLRYAFPVAETGFDPVQVSDTYSRTVTDHIFEGLYQYDYLARPYKVKPCLADGMPEVSEDFRTWTIRLKRGVFFAQDAAFKGQRREVVAQDFVYAFKRYYDPKTKSPNFPTLREAGILGLEALREAALKSQRFDYDAPVEGLQALDSHTLRIKLAAPRPRFLYYLAAGDIYGAVAREVVEHYGDNIMAHPVGTGPFKLVIWRRGSLIVLERNPDYREAYFDAEPNADDEEGQAWLKQLKGRRLPIIDRVEVSIIEESQPRWLAFLNRQFDLVAVPLEFSSVAVPQGRLAPNLAKQGVRLGRQLLPDRVLYYFNMEDPVVGGYTPERVALRRAIGLATDLAAEIRLVRRDQAIPAQTMVAPYTWGYDPKLKTENSDYDLARAKALLDLYGWTDRDGDGWREQPDGSPLVLEYASQPDAISRSMDEVWKKNMDALGIRVDIKLGKWPEQLKAARAGKLQIWLLAYTATNPDVQDALDILFGPSSGAQNLARFKLDAYDEVCRRMQALPDGPERLALLRQAQKLVLAYAPHKYTVHRIANDLTHRHLVGYRRPAFGRQFWHYVDIEPKAADRT</sequence>
<keyword evidence="4" id="KW-0732">Signal</keyword>
<feature type="domain" description="Solute-binding protein family 5" evidence="5">
    <location>
        <begin position="77"/>
        <end position="514"/>
    </location>
</feature>
<dbReference type="PANTHER" id="PTHR30290:SF10">
    <property type="entry name" value="PERIPLASMIC OLIGOPEPTIDE-BINDING PROTEIN-RELATED"/>
    <property type="match status" value="1"/>
</dbReference>
<comment type="similarity">
    <text evidence="2">Belongs to the bacterial solute-binding protein 5 family.</text>
</comment>
<organism evidence="6 7">
    <name type="scientific">Ideonella paludis</name>
    <dbReference type="NCBI Taxonomy" id="1233411"/>
    <lineage>
        <taxon>Bacteria</taxon>
        <taxon>Pseudomonadati</taxon>
        <taxon>Pseudomonadota</taxon>
        <taxon>Betaproteobacteria</taxon>
        <taxon>Burkholderiales</taxon>
        <taxon>Sphaerotilaceae</taxon>
        <taxon>Ideonella</taxon>
    </lineage>
</organism>
<proteinExistence type="inferred from homology"/>
<evidence type="ECO:0000256" key="2">
    <source>
        <dbReference type="ARBA" id="ARBA00005695"/>
    </source>
</evidence>
<dbReference type="PIRSF" id="PIRSF002741">
    <property type="entry name" value="MppA"/>
    <property type="match status" value="1"/>
</dbReference>
<evidence type="ECO:0000256" key="3">
    <source>
        <dbReference type="ARBA" id="ARBA00022448"/>
    </source>
</evidence>
<gene>
    <name evidence="6" type="ORF">KAK11_03990</name>
</gene>
<dbReference type="RefSeq" id="WP_210806369.1">
    <property type="nucleotide sequence ID" value="NZ_JAGQDG010000001.1"/>
</dbReference>
<evidence type="ECO:0000256" key="1">
    <source>
        <dbReference type="ARBA" id="ARBA00004196"/>
    </source>
</evidence>
<evidence type="ECO:0000259" key="5">
    <source>
        <dbReference type="Pfam" id="PF00496"/>
    </source>
</evidence>
<dbReference type="Pfam" id="PF00496">
    <property type="entry name" value="SBP_bac_5"/>
    <property type="match status" value="1"/>
</dbReference>
<dbReference type="Gene3D" id="3.40.190.10">
    <property type="entry name" value="Periplasmic binding protein-like II"/>
    <property type="match status" value="1"/>
</dbReference>
<keyword evidence="7" id="KW-1185">Reference proteome</keyword>
<protein>
    <submittedName>
        <fullName evidence="6">Bicyclomycin resistance protein</fullName>
    </submittedName>
</protein>
<dbReference type="InterPro" id="IPR039424">
    <property type="entry name" value="SBP_5"/>
</dbReference>
<dbReference type="Gene3D" id="3.10.105.10">
    <property type="entry name" value="Dipeptide-binding Protein, Domain 3"/>
    <property type="match status" value="1"/>
</dbReference>
<name>A0ABS5DTL2_9BURK</name>
<dbReference type="InterPro" id="IPR030678">
    <property type="entry name" value="Peptide/Ni-bd"/>
</dbReference>
<evidence type="ECO:0000256" key="4">
    <source>
        <dbReference type="ARBA" id="ARBA00022729"/>
    </source>
</evidence>